<evidence type="ECO:0000313" key="2">
    <source>
        <dbReference type="EMBL" id="KAB1258612.1"/>
    </source>
</evidence>
<keyword evidence="3" id="KW-1185">Reference proteome</keyword>
<evidence type="ECO:0000256" key="1">
    <source>
        <dbReference type="SAM" id="MobiDB-lite"/>
    </source>
</evidence>
<gene>
    <name evidence="2" type="ORF">Cadr_000023150</name>
</gene>
<evidence type="ECO:0000313" key="3">
    <source>
        <dbReference type="Proteomes" id="UP000299084"/>
    </source>
</evidence>
<accession>A0A5N4CIC2</accession>
<protein>
    <submittedName>
        <fullName evidence="2">Uncharacterized protein</fullName>
    </submittedName>
</protein>
<proteinExistence type="predicted"/>
<feature type="region of interest" description="Disordered" evidence="1">
    <location>
        <begin position="1"/>
        <end position="21"/>
    </location>
</feature>
<dbReference type="AlphaFoldDB" id="A0A5N4CIC2"/>
<comment type="caution">
    <text evidence="2">The sequence shown here is derived from an EMBL/GenBank/DDBJ whole genome shotgun (WGS) entry which is preliminary data.</text>
</comment>
<reference evidence="2 3" key="1">
    <citation type="journal article" date="2019" name="Mol. Ecol. Resour.">
        <title>Improving Illumina assemblies with Hi-C and long reads: an example with the North African dromedary.</title>
        <authorList>
            <person name="Elbers J.P."/>
            <person name="Rogers M.F."/>
            <person name="Perelman P.L."/>
            <person name="Proskuryakova A.A."/>
            <person name="Serdyukova N.A."/>
            <person name="Johnson W.E."/>
            <person name="Horin P."/>
            <person name="Corander J."/>
            <person name="Murphy D."/>
            <person name="Burger P.A."/>
        </authorList>
    </citation>
    <scope>NUCLEOTIDE SEQUENCE [LARGE SCALE GENOMIC DNA]</scope>
    <source>
        <strain evidence="2">Drom800</strain>
        <tissue evidence="2">Blood</tissue>
    </source>
</reference>
<sequence>MGFARRAIPHPQGMSSVGLRDQPGKARYWESRLVWLGNDYSKIARHVALMEPVERWVTILGAGSRGHTGHLDLQPRGLLLVSYVTEGHCNQHVVTMLATQASQRGKEHDPECSQLGELDLGDFEESTSRMGLGKRWDAEGWWVGWGGRGLPCLAHISQCLPLLSSFLCSPPLLPHLKSPPPQSVTPSLRLAVS</sequence>
<organism evidence="2 3">
    <name type="scientific">Camelus dromedarius</name>
    <name type="common">Dromedary</name>
    <name type="synonym">Arabian camel</name>
    <dbReference type="NCBI Taxonomy" id="9838"/>
    <lineage>
        <taxon>Eukaryota</taxon>
        <taxon>Metazoa</taxon>
        <taxon>Chordata</taxon>
        <taxon>Craniata</taxon>
        <taxon>Vertebrata</taxon>
        <taxon>Euteleostomi</taxon>
        <taxon>Mammalia</taxon>
        <taxon>Eutheria</taxon>
        <taxon>Laurasiatheria</taxon>
        <taxon>Artiodactyla</taxon>
        <taxon>Tylopoda</taxon>
        <taxon>Camelidae</taxon>
        <taxon>Camelus</taxon>
    </lineage>
</organism>
<dbReference type="Proteomes" id="UP000299084">
    <property type="component" value="Unassembled WGS sequence"/>
</dbReference>
<name>A0A5N4CIC2_CAMDR</name>
<dbReference type="EMBL" id="JWIN03000023">
    <property type="protein sequence ID" value="KAB1258612.1"/>
    <property type="molecule type" value="Genomic_DNA"/>
</dbReference>